<evidence type="ECO:0000256" key="15">
    <source>
        <dbReference type="ARBA" id="ARBA00022842"/>
    </source>
</evidence>
<comment type="subcellular location">
    <subcellularLocation>
        <location evidence="4 17">Cytoplasm</location>
    </subcellularLocation>
</comment>
<dbReference type="EC" id="2.7.3.9" evidence="6 17"/>
<feature type="domain" description="Phosphotransferase system enzyme I N-terminal" evidence="20">
    <location>
        <begin position="6"/>
        <end position="127"/>
    </location>
</feature>
<evidence type="ECO:0000259" key="20">
    <source>
        <dbReference type="Pfam" id="PF05524"/>
    </source>
</evidence>
<dbReference type="SUPFAM" id="SSF51621">
    <property type="entry name" value="Phosphoenolpyruvate/pyruvate domain"/>
    <property type="match status" value="1"/>
</dbReference>
<evidence type="ECO:0000259" key="18">
    <source>
        <dbReference type="Pfam" id="PF00391"/>
    </source>
</evidence>
<evidence type="ECO:0000256" key="11">
    <source>
        <dbReference type="ARBA" id="ARBA00022679"/>
    </source>
</evidence>
<dbReference type="SUPFAM" id="SSF52009">
    <property type="entry name" value="Phosphohistidine domain"/>
    <property type="match status" value="1"/>
</dbReference>
<name>A0ABU6G8A4_9BACL</name>
<evidence type="ECO:0000313" key="22">
    <source>
        <dbReference type="Proteomes" id="UP001338137"/>
    </source>
</evidence>
<dbReference type="RefSeq" id="WP_326074297.1">
    <property type="nucleotide sequence ID" value="NZ_JARLKY010000062.1"/>
</dbReference>
<dbReference type="NCBIfam" id="TIGR01417">
    <property type="entry name" value="PTS_I_fam"/>
    <property type="match status" value="1"/>
</dbReference>
<dbReference type="Pfam" id="PF05524">
    <property type="entry name" value="PEP-utilisers_N"/>
    <property type="match status" value="1"/>
</dbReference>
<organism evidence="21 22">
    <name type="scientific">Paenibacillus alba</name>
    <dbReference type="NCBI Taxonomy" id="1197127"/>
    <lineage>
        <taxon>Bacteria</taxon>
        <taxon>Bacillati</taxon>
        <taxon>Bacillota</taxon>
        <taxon>Bacilli</taxon>
        <taxon>Bacillales</taxon>
        <taxon>Paenibacillaceae</taxon>
        <taxon>Paenibacillus</taxon>
    </lineage>
</organism>
<dbReference type="InterPro" id="IPR006318">
    <property type="entry name" value="PTS_EI-like"/>
</dbReference>
<dbReference type="PRINTS" id="PR01736">
    <property type="entry name" value="PHPHTRNFRASE"/>
</dbReference>
<accession>A0ABU6G8A4</accession>
<evidence type="ECO:0000256" key="7">
    <source>
        <dbReference type="ARBA" id="ARBA00016544"/>
    </source>
</evidence>
<evidence type="ECO:0000256" key="4">
    <source>
        <dbReference type="ARBA" id="ARBA00004496"/>
    </source>
</evidence>
<evidence type="ECO:0000256" key="6">
    <source>
        <dbReference type="ARBA" id="ARBA00012232"/>
    </source>
</evidence>
<keyword evidence="14 17" id="KW-0418">Kinase</keyword>
<dbReference type="PANTHER" id="PTHR46244">
    <property type="entry name" value="PHOSPHOENOLPYRUVATE-PROTEIN PHOSPHOTRANSFERASE"/>
    <property type="match status" value="1"/>
</dbReference>
<evidence type="ECO:0000256" key="8">
    <source>
        <dbReference type="ARBA" id="ARBA00022448"/>
    </source>
</evidence>
<evidence type="ECO:0000256" key="10">
    <source>
        <dbReference type="ARBA" id="ARBA00022597"/>
    </source>
</evidence>
<dbReference type="InterPro" id="IPR040442">
    <property type="entry name" value="Pyrv_kinase-like_dom_sf"/>
</dbReference>
<gene>
    <name evidence="21" type="primary">ptsP</name>
    <name evidence="21" type="ORF">P4I72_23720</name>
</gene>
<keyword evidence="9 17" id="KW-0963">Cytoplasm</keyword>
<dbReference type="InterPro" id="IPR036637">
    <property type="entry name" value="Phosphohistidine_dom_sf"/>
</dbReference>
<keyword evidence="10 17" id="KW-0762">Sugar transport</keyword>
<dbReference type="Proteomes" id="UP001338137">
    <property type="component" value="Unassembled WGS sequence"/>
</dbReference>
<dbReference type="Gene3D" id="1.10.274.10">
    <property type="entry name" value="PtsI, HPr-binding domain"/>
    <property type="match status" value="1"/>
</dbReference>
<evidence type="ECO:0000256" key="9">
    <source>
        <dbReference type="ARBA" id="ARBA00022490"/>
    </source>
</evidence>
<evidence type="ECO:0000256" key="16">
    <source>
        <dbReference type="ARBA" id="ARBA00033235"/>
    </source>
</evidence>
<dbReference type="PROSITE" id="PS00742">
    <property type="entry name" value="PEP_ENZYMES_2"/>
    <property type="match status" value="1"/>
</dbReference>
<feature type="domain" description="PEP-utilising enzyme C-terminal" evidence="19">
    <location>
        <begin position="255"/>
        <end position="541"/>
    </location>
</feature>
<dbReference type="Gene3D" id="3.20.20.60">
    <property type="entry name" value="Phosphoenolpyruvate-binding domains"/>
    <property type="match status" value="1"/>
</dbReference>
<sequence length="575" mass="63488">MTKRLTGIAASPGIALAKAFRLQNDHYEPVAEKVVDKDLEILRFRQAVEEAKLDLEEIKELTEQRMGAAKAEIFEAHLMLLEDPDYIDAIIESIEAESMNAEYKLHEVASSFIEVLSTMDNELLRERAADVRDVTGRIMSKLRGVSYAAIAAINEPCIVIAEDLTPSDTAQLNLDYVLGFVTEVGSRTSHSAIMARSLEVPAVVGAGEGAAEIVTGTMIILDAVEGAVLIAPTEQEIEAYQARKAAYDERRVALRKLLSEPTLSSDGHRVELAANIGSVEDLQKVLANGAEGIGLFRTEFLYMGRSALPSEEEQFQVYKHVLERMDNKPVVIRTLDIGGDKELPYMKLPTESNPFLGLRAVRLCLSQKDLFRTQLRALLRASSYGQLKIMFPMIAVMDELLAAKQLLQEEKEKLVQEGIQVADNIEVGIMIEVPAAALAADFLAKEADFFSIGTNDLIQYTMAADRMNETVSYLYQPCHPSILRLIQMVIQAANKEGKWVGMCGEMAGDEVAIPILLGMGLHEFSMSAGSILPARALIKETSQQEWAGYTQQILAMSSQTQIKQFVEQKTRSDLT</sequence>
<evidence type="ECO:0000256" key="17">
    <source>
        <dbReference type="PIRNR" id="PIRNR000732"/>
    </source>
</evidence>
<comment type="similarity">
    <text evidence="5 17">Belongs to the PEP-utilizing enzyme family.</text>
</comment>
<dbReference type="Pfam" id="PF02896">
    <property type="entry name" value="PEP-utilizers_C"/>
    <property type="match status" value="1"/>
</dbReference>
<dbReference type="InterPro" id="IPR015813">
    <property type="entry name" value="Pyrv/PenolPyrv_kinase-like_dom"/>
</dbReference>
<evidence type="ECO:0000256" key="5">
    <source>
        <dbReference type="ARBA" id="ARBA00007837"/>
    </source>
</evidence>
<dbReference type="InterPro" id="IPR008731">
    <property type="entry name" value="PTS_EIN"/>
</dbReference>
<evidence type="ECO:0000256" key="14">
    <source>
        <dbReference type="ARBA" id="ARBA00022777"/>
    </source>
</evidence>
<dbReference type="InterPro" id="IPR023151">
    <property type="entry name" value="PEP_util_CS"/>
</dbReference>
<keyword evidence="22" id="KW-1185">Reference proteome</keyword>
<evidence type="ECO:0000256" key="13">
    <source>
        <dbReference type="ARBA" id="ARBA00022723"/>
    </source>
</evidence>
<keyword evidence="8 17" id="KW-0813">Transport</keyword>
<dbReference type="InterPro" id="IPR008279">
    <property type="entry name" value="PEP-util_enz_mobile_dom"/>
</dbReference>
<feature type="domain" description="PEP-utilising enzyme mobile" evidence="18">
    <location>
        <begin position="154"/>
        <end position="226"/>
    </location>
</feature>
<comment type="caution">
    <text evidence="21">The sequence shown here is derived from an EMBL/GenBank/DDBJ whole genome shotgun (WGS) entry which is preliminary data.</text>
</comment>
<evidence type="ECO:0000256" key="1">
    <source>
        <dbReference type="ARBA" id="ARBA00000683"/>
    </source>
</evidence>
<dbReference type="Gene3D" id="3.50.30.10">
    <property type="entry name" value="Phosphohistidine domain"/>
    <property type="match status" value="1"/>
</dbReference>
<dbReference type="InterPro" id="IPR050499">
    <property type="entry name" value="PEP-utilizing_PTS_enzyme"/>
</dbReference>
<keyword evidence="12 17" id="KW-0598">Phosphotransferase system</keyword>
<keyword evidence="11 17" id="KW-0808">Transferase</keyword>
<proteinExistence type="inferred from homology"/>
<dbReference type="PANTHER" id="PTHR46244:SF3">
    <property type="entry name" value="PHOSPHOENOLPYRUVATE-PROTEIN PHOSPHOTRANSFERASE"/>
    <property type="match status" value="1"/>
</dbReference>
<dbReference type="Pfam" id="PF00391">
    <property type="entry name" value="PEP-utilizers"/>
    <property type="match status" value="1"/>
</dbReference>
<keyword evidence="15 17" id="KW-0460">Magnesium</keyword>
<comment type="catalytic activity">
    <reaction evidence="1 17">
        <text>L-histidyl-[protein] + phosphoenolpyruvate = N(pros)-phospho-L-histidyl-[protein] + pyruvate</text>
        <dbReference type="Rhea" id="RHEA:23880"/>
        <dbReference type="Rhea" id="RHEA-COMP:9745"/>
        <dbReference type="Rhea" id="RHEA-COMP:9746"/>
        <dbReference type="ChEBI" id="CHEBI:15361"/>
        <dbReference type="ChEBI" id="CHEBI:29979"/>
        <dbReference type="ChEBI" id="CHEBI:58702"/>
        <dbReference type="ChEBI" id="CHEBI:64837"/>
        <dbReference type="EC" id="2.7.3.9"/>
    </reaction>
</comment>
<keyword evidence="13 17" id="KW-0479">Metal-binding</keyword>
<dbReference type="GO" id="GO:0008965">
    <property type="term" value="F:phosphoenolpyruvate-protein phosphotransferase activity"/>
    <property type="evidence" value="ECO:0007669"/>
    <property type="project" value="UniProtKB-EC"/>
</dbReference>
<evidence type="ECO:0000313" key="21">
    <source>
        <dbReference type="EMBL" id="MEC0230146.1"/>
    </source>
</evidence>
<evidence type="ECO:0000256" key="2">
    <source>
        <dbReference type="ARBA" id="ARBA00001946"/>
    </source>
</evidence>
<dbReference type="InterPro" id="IPR036618">
    <property type="entry name" value="PtsI_HPr-bd_sf"/>
</dbReference>
<evidence type="ECO:0000256" key="12">
    <source>
        <dbReference type="ARBA" id="ARBA00022683"/>
    </source>
</evidence>
<comment type="cofactor">
    <cofactor evidence="2 17">
        <name>Mg(2+)</name>
        <dbReference type="ChEBI" id="CHEBI:18420"/>
    </cofactor>
</comment>
<dbReference type="InterPro" id="IPR000121">
    <property type="entry name" value="PEP_util_C"/>
</dbReference>
<reference evidence="21 22" key="1">
    <citation type="submission" date="2023-03" db="EMBL/GenBank/DDBJ databases">
        <title>Bacillus Genome Sequencing.</title>
        <authorList>
            <person name="Dunlap C."/>
        </authorList>
    </citation>
    <scope>NUCLEOTIDE SEQUENCE [LARGE SCALE GENOMIC DNA]</scope>
    <source>
        <strain evidence="21 22">BD-533</strain>
    </source>
</reference>
<dbReference type="InterPro" id="IPR024692">
    <property type="entry name" value="PTS_EI"/>
</dbReference>
<evidence type="ECO:0000256" key="3">
    <source>
        <dbReference type="ARBA" id="ARBA00002728"/>
    </source>
</evidence>
<dbReference type="EMBL" id="JARLKY010000062">
    <property type="protein sequence ID" value="MEC0230146.1"/>
    <property type="molecule type" value="Genomic_DNA"/>
</dbReference>
<comment type="function">
    <text evidence="3 17">General (non sugar-specific) component of the phosphoenolpyruvate-dependent sugar phosphotransferase system (sugar PTS). This major carbohydrate active-transport system catalyzes the phosphorylation of incoming sugar substrates concomitantly with their translocation across the cell membrane. Enzyme I transfers the phosphoryl group from phosphoenolpyruvate (PEP) to the phosphoryl carrier protein (HPr).</text>
</comment>
<dbReference type="SUPFAM" id="SSF47831">
    <property type="entry name" value="Enzyme I of the PEP:sugar phosphotransferase system HPr-binding (sub)domain"/>
    <property type="match status" value="1"/>
</dbReference>
<evidence type="ECO:0000259" key="19">
    <source>
        <dbReference type="Pfam" id="PF02896"/>
    </source>
</evidence>
<dbReference type="PIRSF" id="PIRSF000732">
    <property type="entry name" value="PTS_enzyme_I"/>
    <property type="match status" value="1"/>
</dbReference>
<protein>
    <recommendedName>
        <fullName evidence="7 17">Phosphoenolpyruvate-protein phosphotransferase</fullName>
        <ecNumber evidence="6 17">2.7.3.9</ecNumber>
    </recommendedName>
    <alternativeName>
        <fullName evidence="16 17">Phosphotransferase system, enzyme I</fullName>
    </alternativeName>
</protein>